<evidence type="ECO:0000313" key="2">
    <source>
        <dbReference type="Proteomes" id="UP000276133"/>
    </source>
</evidence>
<dbReference type="AlphaFoldDB" id="A0A3M7TCG5"/>
<comment type="caution">
    <text evidence="1">The sequence shown here is derived from an EMBL/GenBank/DDBJ whole genome shotgun (WGS) entry which is preliminary data.</text>
</comment>
<reference evidence="1 2" key="1">
    <citation type="journal article" date="2018" name="Sci. Rep.">
        <title>Genomic signatures of local adaptation to the degree of environmental predictability in rotifers.</title>
        <authorList>
            <person name="Franch-Gras L."/>
            <person name="Hahn C."/>
            <person name="Garcia-Roger E.M."/>
            <person name="Carmona M.J."/>
            <person name="Serra M."/>
            <person name="Gomez A."/>
        </authorList>
    </citation>
    <scope>NUCLEOTIDE SEQUENCE [LARGE SCALE GENOMIC DNA]</scope>
    <source>
        <strain evidence="1">HYR1</strain>
    </source>
</reference>
<evidence type="ECO:0000313" key="1">
    <source>
        <dbReference type="EMBL" id="RNA45041.1"/>
    </source>
</evidence>
<sequence>MNIACQFIELIRKKRTEIKNISKKLQSVNNSAFNGILLLKNRIYSMAFFESIELFAFNNSRIKLHHFRKGFRKQFSSFFINQLCRHSVLPHLGRISFDLYRMVQ</sequence>
<keyword evidence="2" id="KW-1185">Reference proteome</keyword>
<proteinExistence type="predicted"/>
<protein>
    <submittedName>
        <fullName evidence="1">Uncharacterized protein</fullName>
    </submittedName>
</protein>
<gene>
    <name evidence="1" type="ORF">BpHYR1_024141</name>
</gene>
<dbReference type="Proteomes" id="UP000276133">
    <property type="component" value="Unassembled WGS sequence"/>
</dbReference>
<organism evidence="1 2">
    <name type="scientific">Brachionus plicatilis</name>
    <name type="common">Marine rotifer</name>
    <name type="synonym">Brachionus muelleri</name>
    <dbReference type="NCBI Taxonomy" id="10195"/>
    <lineage>
        <taxon>Eukaryota</taxon>
        <taxon>Metazoa</taxon>
        <taxon>Spiralia</taxon>
        <taxon>Gnathifera</taxon>
        <taxon>Rotifera</taxon>
        <taxon>Eurotatoria</taxon>
        <taxon>Monogononta</taxon>
        <taxon>Pseudotrocha</taxon>
        <taxon>Ploima</taxon>
        <taxon>Brachionidae</taxon>
        <taxon>Brachionus</taxon>
    </lineage>
</organism>
<accession>A0A3M7TCG5</accession>
<dbReference type="EMBL" id="REGN01000038">
    <property type="protein sequence ID" value="RNA45041.1"/>
    <property type="molecule type" value="Genomic_DNA"/>
</dbReference>
<name>A0A3M7TCG5_BRAPC</name>